<keyword evidence="1" id="KW-0862">Zinc</keyword>
<organism evidence="3">
    <name type="scientific">Pundamilia nyererei</name>
    <dbReference type="NCBI Taxonomy" id="303518"/>
    <lineage>
        <taxon>Eukaryota</taxon>
        <taxon>Metazoa</taxon>
        <taxon>Chordata</taxon>
        <taxon>Craniata</taxon>
        <taxon>Vertebrata</taxon>
        <taxon>Euteleostomi</taxon>
        <taxon>Actinopterygii</taxon>
        <taxon>Neopterygii</taxon>
        <taxon>Teleostei</taxon>
        <taxon>Neoteleostei</taxon>
        <taxon>Acanthomorphata</taxon>
        <taxon>Ovalentaria</taxon>
        <taxon>Cichlomorphae</taxon>
        <taxon>Cichliformes</taxon>
        <taxon>Cichlidae</taxon>
        <taxon>African cichlids</taxon>
        <taxon>Pseudocrenilabrinae</taxon>
        <taxon>Haplochromini</taxon>
        <taxon>Pundamilia</taxon>
    </lineage>
</organism>
<dbReference type="Gene3D" id="4.10.60.10">
    <property type="entry name" value="Zinc finger, CCHC-type"/>
    <property type="match status" value="1"/>
</dbReference>
<dbReference type="SUPFAM" id="SSF57756">
    <property type="entry name" value="Retrovirus zinc finger-like domains"/>
    <property type="match status" value="1"/>
</dbReference>
<dbReference type="InterPro" id="IPR038269">
    <property type="entry name" value="SCAN_sf"/>
</dbReference>
<dbReference type="STRING" id="303518.ENSPNYP00000018263"/>
<protein>
    <recommendedName>
        <fullName evidence="2">CCHC-type domain-containing protein</fullName>
    </recommendedName>
</protein>
<dbReference type="GO" id="GO:0008270">
    <property type="term" value="F:zinc ion binding"/>
    <property type="evidence" value="ECO:0007669"/>
    <property type="project" value="UniProtKB-KW"/>
</dbReference>
<keyword evidence="1" id="KW-0479">Metal-binding</keyword>
<dbReference type="AlphaFoldDB" id="A0A3B4G9E4"/>
<name>A0A3B4G9E4_9CICH</name>
<evidence type="ECO:0000256" key="1">
    <source>
        <dbReference type="PROSITE-ProRule" id="PRU00047"/>
    </source>
</evidence>
<dbReference type="Pfam" id="PF02023">
    <property type="entry name" value="SCAN"/>
    <property type="match status" value="1"/>
</dbReference>
<dbReference type="SMART" id="SM00343">
    <property type="entry name" value="ZnF_C2HC"/>
    <property type="match status" value="1"/>
</dbReference>
<dbReference type="Ensembl" id="ENSPNYT00000018717.1">
    <property type="protein sequence ID" value="ENSPNYP00000018263.1"/>
    <property type="gene ID" value="ENSPNYG00000013795.1"/>
</dbReference>
<dbReference type="PANTHER" id="PTHR46888">
    <property type="entry name" value="ZINC KNUCKLE DOMAINCONTAINING PROTEIN-RELATED"/>
    <property type="match status" value="1"/>
</dbReference>
<dbReference type="SUPFAM" id="SSF47353">
    <property type="entry name" value="Retrovirus capsid dimerization domain-like"/>
    <property type="match status" value="1"/>
</dbReference>
<evidence type="ECO:0000313" key="3">
    <source>
        <dbReference type="Ensembl" id="ENSPNYP00000018263.1"/>
    </source>
</evidence>
<dbReference type="InterPro" id="IPR003309">
    <property type="entry name" value="SCAN_dom"/>
</dbReference>
<dbReference type="Gene3D" id="1.10.4020.10">
    <property type="entry name" value="DNA breaking-rejoining enzymes"/>
    <property type="match status" value="1"/>
</dbReference>
<accession>A0A3B4G9E4</accession>
<keyword evidence="1" id="KW-0863">Zinc-finger</keyword>
<proteinExistence type="predicted"/>
<dbReference type="GO" id="GO:0003676">
    <property type="term" value="F:nucleic acid binding"/>
    <property type="evidence" value="ECO:0007669"/>
    <property type="project" value="InterPro"/>
</dbReference>
<feature type="domain" description="CCHC-type" evidence="2">
    <location>
        <begin position="247"/>
        <end position="262"/>
    </location>
</feature>
<dbReference type="PROSITE" id="PS50158">
    <property type="entry name" value="ZF_CCHC"/>
    <property type="match status" value="1"/>
</dbReference>
<dbReference type="GeneTree" id="ENSGT00940000165751"/>
<reference evidence="3" key="1">
    <citation type="submission" date="2023-09" db="UniProtKB">
        <authorList>
            <consortium name="Ensembl"/>
        </authorList>
    </citation>
    <scope>IDENTIFICATION</scope>
</reference>
<evidence type="ECO:0000259" key="2">
    <source>
        <dbReference type="PROSITE" id="PS50158"/>
    </source>
</evidence>
<dbReference type="PANTHER" id="PTHR46888:SF13">
    <property type="entry name" value="RIBONUCLEASE H"/>
    <property type="match status" value="1"/>
</dbReference>
<dbReference type="InterPro" id="IPR001878">
    <property type="entry name" value="Znf_CCHC"/>
</dbReference>
<dbReference type="InterPro" id="IPR036875">
    <property type="entry name" value="Znf_CCHC_sf"/>
</dbReference>
<sequence>MHLRIRAMELDPSRQRNVTSTPVSKIVSKSSDSFSSAQFDASRQIALVPPFRESEVDSYFNAFERIATTLKWPKDVWSLLLQCKLVGKAQEVCASLSIDDSLDYEIVKSTILRAYELVPEAYRQKFRSCEKSANQTHVEFAREKTLLFDKWLAASKVKDFAQLRELVLLEEFKTCLPENVVVYINEQKVDSLSKAAVLADEFVLTHRVTFSAVRHDCAPLSKPARSLRVSPKRQTRPDQVPMTVRECFYCHDTGHLIANCPSLRRKEQTHTWKKPKSVGFVQSVPTPNPVSDEPGNDSLDSSYRPFISQGFASLTGIEEDRVPIVILRDTGAAQSLILESALPFSSNSFCGADALVWGVKMSVLRAPLHRLFIQSPLVSGPVTVGVRARLPVQGVTMILGNDLANGKVFPIPEVIENPVDDFDFVSEPAADSLPSIFPACVVTRAHKRKYGDVDLSDSFLCSEAVS</sequence>